<dbReference type="FunFam" id="3.40.605.10:FF:000011">
    <property type="entry name" value="ALD5p Mitochondrial aldehyde dehydrogenase"/>
    <property type="match status" value="1"/>
</dbReference>
<protein>
    <recommendedName>
        <fullName evidence="5">aldehyde dehydrogenase (NAD(+))</fullName>
        <ecNumber evidence="5">1.2.1.3</ecNumber>
    </recommendedName>
</protein>
<dbReference type="GO" id="GO:0019752">
    <property type="term" value="P:carboxylic acid metabolic process"/>
    <property type="evidence" value="ECO:0007669"/>
    <property type="project" value="UniProtKB-ARBA"/>
</dbReference>
<dbReference type="InterPro" id="IPR016160">
    <property type="entry name" value="Ald_DH_CS_CYS"/>
</dbReference>
<keyword evidence="4" id="KW-0520">NAD</keyword>
<feature type="domain" description="Aldehyde dehydrogenase" evidence="10">
    <location>
        <begin position="66"/>
        <end position="528"/>
    </location>
</feature>
<dbReference type="EC" id="1.2.1.3" evidence="5"/>
<evidence type="ECO:0000256" key="2">
    <source>
        <dbReference type="ARBA" id="ARBA00009986"/>
    </source>
</evidence>
<proteinExistence type="inferred from homology"/>
<comment type="catalytic activity">
    <reaction evidence="6">
        <text>an aldehyde + NAD(+) + H2O = a carboxylate + NADH + 2 H(+)</text>
        <dbReference type="Rhea" id="RHEA:16185"/>
        <dbReference type="ChEBI" id="CHEBI:15377"/>
        <dbReference type="ChEBI" id="CHEBI:15378"/>
        <dbReference type="ChEBI" id="CHEBI:17478"/>
        <dbReference type="ChEBI" id="CHEBI:29067"/>
        <dbReference type="ChEBI" id="CHEBI:57540"/>
        <dbReference type="ChEBI" id="CHEBI:57945"/>
        <dbReference type="EC" id="1.2.1.3"/>
    </reaction>
</comment>
<dbReference type="FunFam" id="3.40.309.10:FF:000001">
    <property type="entry name" value="Mitochondrial aldehyde dehydrogenase 2"/>
    <property type="match status" value="1"/>
</dbReference>
<dbReference type="InterPro" id="IPR029510">
    <property type="entry name" value="Ald_DH_CS_GLU"/>
</dbReference>
<evidence type="ECO:0000256" key="1">
    <source>
        <dbReference type="ARBA" id="ARBA00004305"/>
    </source>
</evidence>
<evidence type="ECO:0000256" key="8">
    <source>
        <dbReference type="PROSITE-ProRule" id="PRU10007"/>
    </source>
</evidence>
<evidence type="ECO:0000256" key="5">
    <source>
        <dbReference type="ARBA" id="ARBA00024226"/>
    </source>
</evidence>
<evidence type="ECO:0000313" key="12">
    <source>
        <dbReference type="Proteomes" id="UP000694251"/>
    </source>
</evidence>
<sequence length="538" mass="58571">MAARRVSSLLSRSLSASSPLLFRSQGRNCYNGGILRRFGTSSAAAEEIINPSVQVSHTQLLINGNFVDSSSGKTFPTLDPRTGEVIAHVAEGDAEDINRAVKAARTAFDEGPWPKMSAYERSRVLLRFADLVEKHSEELASLETWDNGKPYQQSLTAEIPMFARLFRYYAGWADKIHGLTIPADGNYQVHTLHEPIGVAGQIIPWNFPLLMFAWKVGPALACGNTIVLKTAEQTPLTAFYAGKLFLEAGLPPGVLNIVSGFGATAGAALASHMDVDKLAFTGSTDTGKVILGLAANSNLKPVTLELGGKSPFIVFEDADIDKAVELAHFALFFNQGQCCCAGSRTFVHEKVYDEFVEKSKARALKRVVGDPFRKGIEQGPQIDLKQFEKVMKYIKSGIESNATLECGGDQIGDKGYFIQPTVFSNVKDDMLIAQDEIFGPVQSILKFSDVDEVIKRANETKYGLAAGVFTKNLDTANRVSRALKAGTVWVNCFDVFDAAIPFGGYKMSGNGREKGIYSLNNYLQIKAVVTALNKPAWI</sequence>
<dbReference type="FunFam" id="3.40.605.10:FF:000026">
    <property type="entry name" value="Aldehyde dehydrogenase, putative"/>
    <property type="match status" value="1"/>
</dbReference>
<dbReference type="EMBL" id="JAEFBJ010000003">
    <property type="protein sequence ID" value="KAG7633646.1"/>
    <property type="molecule type" value="Genomic_DNA"/>
</dbReference>
<comment type="similarity">
    <text evidence="2 9">Belongs to the aldehyde dehydrogenase family.</text>
</comment>
<dbReference type="GO" id="GO:0005759">
    <property type="term" value="C:mitochondrial matrix"/>
    <property type="evidence" value="ECO:0007669"/>
    <property type="project" value="UniProtKB-SubCell"/>
</dbReference>
<evidence type="ECO:0000313" key="11">
    <source>
        <dbReference type="EMBL" id="KAG7633646.1"/>
    </source>
</evidence>
<dbReference type="CDD" id="cd07142">
    <property type="entry name" value="ALDH_F2BC"/>
    <property type="match status" value="1"/>
</dbReference>
<evidence type="ECO:0000256" key="6">
    <source>
        <dbReference type="ARBA" id="ARBA00049194"/>
    </source>
</evidence>
<accession>A0A8T2FE24</accession>
<keyword evidence="3 9" id="KW-0560">Oxidoreductase</keyword>
<name>A0A8T2FE24_ARASU</name>
<dbReference type="PANTHER" id="PTHR11699">
    <property type="entry name" value="ALDEHYDE DEHYDROGENASE-RELATED"/>
    <property type="match status" value="1"/>
</dbReference>
<feature type="active site" evidence="8">
    <location>
        <position position="305"/>
    </location>
</feature>
<dbReference type="OrthoDB" id="310895at2759"/>
<dbReference type="PROSITE" id="PS00687">
    <property type="entry name" value="ALDEHYDE_DEHYDR_GLU"/>
    <property type="match status" value="1"/>
</dbReference>
<dbReference type="InterPro" id="IPR015590">
    <property type="entry name" value="Aldehyde_DH_dom"/>
</dbReference>
<dbReference type="Proteomes" id="UP000694251">
    <property type="component" value="Chromosome 3"/>
</dbReference>
<dbReference type="Pfam" id="PF00171">
    <property type="entry name" value="Aldedh"/>
    <property type="match status" value="1"/>
</dbReference>
<keyword evidence="12" id="KW-1185">Reference proteome</keyword>
<comment type="caution">
    <text evidence="11">The sequence shown here is derived from an EMBL/GenBank/DDBJ whole genome shotgun (WGS) entry which is preliminary data.</text>
</comment>
<evidence type="ECO:0000256" key="3">
    <source>
        <dbReference type="ARBA" id="ARBA00023002"/>
    </source>
</evidence>
<dbReference type="AlphaFoldDB" id="A0A8T2FE24"/>
<comment type="subcellular location">
    <subcellularLocation>
        <location evidence="1">Mitochondrion matrix</location>
    </subcellularLocation>
</comment>
<evidence type="ECO:0000259" key="10">
    <source>
        <dbReference type="Pfam" id="PF00171"/>
    </source>
</evidence>
<dbReference type="GO" id="GO:0004029">
    <property type="term" value="F:aldehyde dehydrogenase (NAD+) activity"/>
    <property type="evidence" value="ECO:0007669"/>
    <property type="project" value="UniProtKB-EC"/>
</dbReference>
<evidence type="ECO:0000256" key="7">
    <source>
        <dbReference type="ARBA" id="ARBA00056732"/>
    </source>
</evidence>
<comment type="function">
    <text evidence="7">Possesses activity on acetaldehyde and glycolaldehyde in vitro.</text>
</comment>
<reference evidence="11 12" key="1">
    <citation type="submission" date="2020-12" db="EMBL/GenBank/DDBJ databases">
        <title>Concerted genomic and epigenomic changes stabilize Arabidopsis allopolyploids.</title>
        <authorList>
            <person name="Chen Z."/>
        </authorList>
    </citation>
    <scope>NUCLEOTIDE SEQUENCE [LARGE SCALE GENOMIC DNA]</scope>
    <source>
        <strain evidence="11">As9502</strain>
        <tissue evidence="11">Leaf</tissue>
    </source>
</reference>
<gene>
    <name evidence="11" type="ORF">ISN44_As03g039310</name>
</gene>
<evidence type="ECO:0000256" key="4">
    <source>
        <dbReference type="ARBA" id="ARBA00023027"/>
    </source>
</evidence>
<organism evidence="11 12">
    <name type="scientific">Arabidopsis suecica</name>
    <name type="common">Swedish thale-cress</name>
    <name type="synonym">Cardaminopsis suecica</name>
    <dbReference type="NCBI Taxonomy" id="45249"/>
    <lineage>
        <taxon>Eukaryota</taxon>
        <taxon>Viridiplantae</taxon>
        <taxon>Streptophyta</taxon>
        <taxon>Embryophyta</taxon>
        <taxon>Tracheophyta</taxon>
        <taxon>Spermatophyta</taxon>
        <taxon>Magnoliopsida</taxon>
        <taxon>eudicotyledons</taxon>
        <taxon>Gunneridae</taxon>
        <taxon>Pentapetalae</taxon>
        <taxon>rosids</taxon>
        <taxon>malvids</taxon>
        <taxon>Brassicales</taxon>
        <taxon>Brassicaceae</taxon>
        <taxon>Camelineae</taxon>
        <taxon>Arabidopsis</taxon>
    </lineage>
</organism>
<evidence type="ECO:0000256" key="9">
    <source>
        <dbReference type="RuleBase" id="RU003345"/>
    </source>
</evidence>
<dbReference type="PROSITE" id="PS00070">
    <property type="entry name" value="ALDEHYDE_DEHYDR_CYS"/>
    <property type="match status" value="1"/>
</dbReference>